<evidence type="ECO:0000256" key="17">
    <source>
        <dbReference type="ARBA" id="ARBA00023136"/>
    </source>
</evidence>
<keyword evidence="6" id="KW-0812">Transmembrane</keyword>
<keyword evidence="19" id="KW-0539">Nucleus</keyword>
<dbReference type="PROSITE" id="PS50830">
    <property type="entry name" value="TNASE_3"/>
    <property type="match status" value="1"/>
</dbReference>
<keyword evidence="8" id="KW-0479">Metal-binding</keyword>
<dbReference type="GO" id="GO:0009410">
    <property type="term" value="P:response to xenobiotic stimulus"/>
    <property type="evidence" value="ECO:0007669"/>
    <property type="project" value="TreeGrafter"/>
</dbReference>
<keyword evidence="16" id="KW-0496">Mitochondrion</keyword>
<keyword evidence="13" id="KW-1133">Transmembrane helix</keyword>
<dbReference type="GO" id="GO:0005739">
    <property type="term" value="C:mitochondrion"/>
    <property type="evidence" value="ECO:0007669"/>
    <property type="project" value="UniProtKB-SubCell"/>
</dbReference>
<evidence type="ECO:0000256" key="4">
    <source>
        <dbReference type="ARBA" id="ARBA00013404"/>
    </source>
</evidence>
<evidence type="ECO:0000256" key="5">
    <source>
        <dbReference type="ARBA" id="ARBA00014651"/>
    </source>
</evidence>
<dbReference type="InParanoid" id="A0A1Z5T4E5"/>
<comment type="subcellular location">
    <subcellularLocation>
        <location evidence="1">Membrane</location>
        <topology evidence="1">Single-pass membrane protein</topology>
    </subcellularLocation>
    <subcellularLocation>
        <location evidence="2">Mitochondrion</location>
    </subcellularLocation>
</comment>
<dbReference type="SMART" id="SM00906">
    <property type="entry name" value="Fungal_trans"/>
    <property type="match status" value="1"/>
</dbReference>
<dbReference type="OrthoDB" id="9986881at2759"/>
<dbReference type="SUPFAM" id="SSF57701">
    <property type="entry name" value="Zn2/Cys6 DNA-binding domain"/>
    <property type="match status" value="1"/>
</dbReference>
<keyword evidence="9" id="KW-0255">Endonuclease</keyword>
<feature type="domain" description="TNase-like" evidence="22">
    <location>
        <begin position="769"/>
        <end position="929"/>
    </location>
</feature>
<evidence type="ECO:0000256" key="10">
    <source>
        <dbReference type="ARBA" id="ARBA00022801"/>
    </source>
</evidence>
<sequence>MEPLQYSSAGPSHAESASGSPPQGQKRQRAKQACEPCRLRKRRCDGNHPCNMCTQFEYKCYFEKHPRKRSKIVEQNEAIHDGVVAGRISPPDGSASKCGGTVFAKPEPTGEDRPGMEDATKLRSMEANSGIAFTRLLGLRLDPSSGPKLFTFGWNLGSSTYTVPNSPPITDILAQDQMHHLAKLYWTNVHALYGFIDRTWMQEQMNLRWARPDACKVPDHIIAGITAVGAMFANGAFDAMLPRIVDAQKEALESTSAMQPPTLLDVQSWILRVIHLRMTDHPHAVWIASSTTMHLVESVGIHQESSSSTLHPPANEHMYAPELRRRTFWVARMLNTWVSFEYGRTRVALRGITSELPAFGDDDDFTREYIDLYSLSCCLDPERTNQVGQWEDFLKQLEAYDVKNDVIQLSKANLTLCGYRRLRLANPILSSETITRIINVSLKGLEAARKMAAKARPWWHVANVPFQVICIFLAMDVRESLANIHVAMRALEEVVHHFNTVALKEALKTARFLVRLSKKRKEEDSGVLSQSLIKDNAAEDPQPENLKMAQLPSNGVGGPSSTVPAMGTGTNNETPMTNSSGEDWNMDQILNNSDFDWNYFLTADMPAFNSFAPDGTIFGCLRAVLFQPVVHTNFALGSRKMPWSDWLWARSKPGNESPQPSGQTLSDPASPFALGAAHNTGTSNGSEQTKGGANDLHNEGPLGLSSKHARGSWESNLNSTDWSHYTSPQTIVASVLTTAATLALIRLYKTYLRRIPNVDYLKPGFFRHRSLYGYVTRVGDGDNFHLYHTPGGKLAGWGLLPWRRVQDIKKFKGKTLPVRIAGVDAPERAHWGNPEQPYGNEALDWLRSTLLHRYVRVYPYSRDQYGRMVASVHLRRWLVFRSDVGYEMLKKGWATVYEAKTGSEFGGKGEQYRAAEARAKQKKVGMWQEPGMLGKLLGKKETTESPREYKTRTAAHDKSGKEKEK</sequence>
<evidence type="ECO:0000256" key="14">
    <source>
        <dbReference type="ARBA" id="ARBA00023015"/>
    </source>
</evidence>
<dbReference type="GO" id="GO:0016787">
    <property type="term" value="F:hydrolase activity"/>
    <property type="evidence" value="ECO:0007669"/>
    <property type="project" value="UniProtKB-KW"/>
</dbReference>
<evidence type="ECO:0000313" key="24">
    <source>
        <dbReference type="Proteomes" id="UP000194280"/>
    </source>
</evidence>
<dbReference type="VEuPathDB" id="FungiDB:BTJ68_08938"/>
<dbReference type="InterPro" id="IPR052478">
    <property type="entry name" value="Metabolite_Synth_Reg"/>
</dbReference>
<organism evidence="23 24">
    <name type="scientific">Hortaea werneckii EXF-2000</name>
    <dbReference type="NCBI Taxonomy" id="1157616"/>
    <lineage>
        <taxon>Eukaryota</taxon>
        <taxon>Fungi</taxon>
        <taxon>Dikarya</taxon>
        <taxon>Ascomycota</taxon>
        <taxon>Pezizomycotina</taxon>
        <taxon>Dothideomycetes</taxon>
        <taxon>Dothideomycetidae</taxon>
        <taxon>Mycosphaerellales</taxon>
        <taxon>Teratosphaeriaceae</taxon>
        <taxon>Hortaea</taxon>
    </lineage>
</organism>
<evidence type="ECO:0000256" key="12">
    <source>
        <dbReference type="ARBA" id="ARBA00022837"/>
    </source>
</evidence>
<feature type="compositionally biased region" description="Polar residues" evidence="20">
    <location>
        <begin position="679"/>
        <end position="691"/>
    </location>
</feature>
<protein>
    <recommendedName>
        <fullName evidence="4">Probable endonuclease LCL3</fullName>
    </recommendedName>
    <alternativeName>
        <fullName evidence="5">Probable endonuclease lcl3</fullName>
    </alternativeName>
</protein>
<feature type="region of interest" description="Disordered" evidence="20">
    <location>
        <begin position="651"/>
        <end position="709"/>
    </location>
</feature>
<evidence type="ECO:0000259" key="22">
    <source>
        <dbReference type="PROSITE" id="PS50830"/>
    </source>
</evidence>
<evidence type="ECO:0000256" key="7">
    <source>
        <dbReference type="ARBA" id="ARBA00022722"/>
    </source>
</evidence>
<dbReference type="GO" id="GO:0003677">
    <property type="term" value="F:DNA binding"/>
    <property type="evidence" value="ECO:0007669"/>
    <property type="project" value="UniProtKB-KW"/>
</dbReference>
<feature type="compositionally biased region" description="Polar residues" evidence="20">
    <location>
        <begin position="654"/>
        <end position="667"/>
    </location>
</feature>
<keyword evidence="10" id="KW-0378">Hydrolase</keyword>
<dbReference type="InterPro" id="IPR016071">
    <property type="entry name" value="Staphylococal_nuclease_OB-fold"/>
</dbReference>
<accession>A0A1Z5T4E5</accession>
<dbReference type="PROSITE" id="PS50048">
    <property type="entry name" value="ZN2_CY6_FUNGAL_2"/>
    <property type="match status" value="1"/>
</dbReference>
<feature type="region of interest" description="Disordered" evidence="20">
    <location>
        <begin position="919"/>
        <end position="965"/>
    </location>
</feature>
<evidence type="ECO:0000256" key="9">
    <source>
        <dbReference type="ARBA" id="ARBA00022759"/>
    </source>
</evidence>
<gene>
    <name evidence="23" type="ORF">BTJ68_08938</name>
</gene>
<dbReference type="Pfam" id="PF00565">
    <property type="entry name" value="SNase"/>
    <property type="match status" value="1"/>
</dbReference>
<evidence type="ECO:0000256" key="13">
    <source>
        <dbReference type="ARBA" id="ARBA00022989"/>
    </source>
</evidence>
<keyword evidence="17" id="KW-0472">Membrane</keyword>
<evidence type="ECO:0000256" key="15">
    <source>
        <dbReference type="ARBA" id="ARBA00023125"/>
    </source>
</evidence>
<dbReference type="FunFam" id="2.40.50.90:FF:000029">
    <property type="entry name" value="Probable endonuclease lcl3"/>
    <property type="match status" value="1"/>
</dbReference>
<feature type="region of interest" description="Disordered" evidence="20">
    <location>
        <begin position="527"/>
        <end position="567"/>
    </location>
</feature>
<keyword evidence="24" id="KW-1185">Reference proteome</keyword>
<evidence type="ECO:0000256" key="19">
    <source>
        <dbReference type="ARBA" id="ARBA00023242"/>
    </source>
</evidence>
<evidence type="ECO:0000256" key="18">
    <source>
        <dbReference type="ARBA" id="ARBA00023163"/>
    </source>
</evidence>
<dbReference type="GO" id="GO:0004519">
    <property type="term" value="F:endonuclease activity"/>
    <property type="evidence" value="ECO:0007669"/>
    <property type="project" value="UniProtKB-KW"/>
</dbReference>
<evidence type="ECO:0000256" key="1">
    <source>
        <dbReference type="ARBA" id="ARBA00004167"/>
    </source>
</evidence>
<dbReference type="SUPFAM" id="SSF50199">
    <property type="entry name" value="Staphylococcal nuclease"/>
    <property type="match status" value="1"/>
</dbReference>
<keyword evidence="15" id="KW-0238">DNA-binding</keyword>
<feature type="compositionally biased region" description="Polar residues" evidence="20">
    <location>
        <begin position="1"/>
        <end position="25"/>
    </location>
</feature>
<feature type="domain" description="Zn(2)-C6 fungal-type" evidence="21">
    <location>
        <begin position="33"/>
        <end position="62"/>
    </location>
</feature>
<evidence type="ECO:0000256" key="3">
    <source>
        <dbReference type="ARBA" id="ARBA00005435"/>
    </source>
</evidence>
<dbReference type="GO" id="GO:0008270">
    <property type="term" value="F:zinc ion binding"/>
    <property type="evidence" value="ECO:0007669"/>
    <property type="project" value="InterPro"/>
</dbReference>
<dbReference type="PANTHER" id="PTHR31779:SF5">
    <property type="entry name" value="ZN(II)2CYS6 TRANSCRIPTION FACTOR (EUROFUNG)"/>
    <property type="match status" value="1"/>
</dbReference>
<keyword evidence="11" id="KW-0862">Zinc</keyword>
<keyword evidence="12" id="KW-0106">Calcium</keyword>
<evidence type="ECO:0000256" key="11">
    <source>
        <dbReference type="ARBA" id="ARBA00022833"/>
    </source>
</evidence>
<evidence type="ECO:0000256" key="16">
    <source>
        <dbReference type="ARBA" id="ARBA00023128"/>
    </source>
</evidence>
<evidence type="ECO:0000256" key="6">
    <source>
        <dbReference type="ARBA" id="ARBA00022692"/>
    </source>
</evidence>
<dbReference type="FunCoup" id="A0A1Z5T4E5">
    <property type="interactions" value="265"/>
</dbReference>
<dbReference type="STRING" id="1157616.A0A1Z5T4E5"/>
<reference evidence="23 24" key="1">
    <citation type="submission" date="2017-01" db="EMBL/GenBank/DDBJ databases">
        <title>The recent genome duplication of the halophilic yeast Hortaea werneckii: insights from long-read sequencing.</title>
        <authorList>
            <person name="Sinha S."/>
            <person name="Flibotte S."/>
            <person name="Neira M."/>
            <person name="Lenassi M."/>
            <person name="Gostincar C."/>
            <person name="Stajich J.E."/>
            <person name="Nislow C.E."/>
        </authorList>
    </citation>
    <scope>NUCLEOTIDE SEQUENCE [LARGE SCALE GENOMIC DNA]</scope>
    <source>
        <strain evidence="23 24">EXF-2000</strain>
    </source>
</reference>
<dbReference type="InterPro" id="IPR035437">
    <property type="entry name" value="SNase_OB-fold_sf"/>
</dbReference>
<dbReference type="CDD" id="cd12148">
    <property type="entry name" value="fungal_TF_MHR"/>
    <property type="match status" value="1"/>
</dbReference>
<feature type="region of interest" description="Disordered" evidence="20">
    <location>
        <begin position="1"/>
        <end position="32"/>
    </location>
</feature>
<evidence type="ECO:0000313" key="23">
    <source>
        <dbReference type="EMBL" id="OTA30893.1"/>
    </source>
</evidence>
<dbReference type="GO" id="GO:0016020">
    <property type="term" value="C:membrane"/>
    <property type="evidence" value="ECO:0007669"/>
    <property type="project" value="UniProtKB-SubCell"/>
</dbReference>
<dbReference type="SMART" id="SM00318">
    <property type="entry name" value="SNc"/>
    <property type="match status" value="1"/>
</dbReference>
<keyword evidence="14" id="KW-0805">Transcription regulation</keyword>
<dbReference type="Pfam" id="PF04082">
    <property type="entry name" value="Fungal_trans"/>
    <property type="match status" value="1"/>
</dbReference>
<comment type="similarity">
    <text evidence="3">Belongs to the LCL3 family.</text>
</comment>
<feature type="compositionally biased region" description="Basic and acidic residues" evidence="20">
    <location>
        <begin position="108"/>
        <end position="117"/>
    </location>
</feature>
<feature type="compositionally biased region" description="Basic and acidic residues" evidence="20">
    <location>
        <begin position="938"/>
        <end position="965"/>
    </location>
</feature>
<dbReference type="InterPro" id="IPR036864">
    <property type="entry name" value="Zn2-C6_fun-type_DNA-bd_sf"/>
</dbReference>
<dbReference type="PANTHER" id="PTHR31779">
    <property type="entry name" value="2-NITROPROPANE DIOXYGENASE FAMILY, PUTATIVE (AFU_ORTHOLOGUE AFUA_2G17430)-RELATED"/>
    <property type="match status" value="1"/>
</dbReference>
<dbReference type="Proteomes" id="UP000194280">
    <property type="component" value="Unassembled WGS sequence"/>
</dbReference>
<dbReference type="Pfam" id="PF00172">
    <property type="entry name" value="Zn_clus"/>
    <property type="match status" value="1"/>
</dbReference>
<proteinExistence type="inferred from homology"/>
<comment type="caution">
    <text evidence="23">The sequence shown here is derived from an EMBL/GenBank/DDBJ whole genome shotgun (WGS) entry which is preliminary data.</text>
</comment>
<dbReference type="InterPro" id="IPR007219">
    <property type="entry name" value="XnlR_reg_dom"/>
</dbReference>
<dbReference type="EMBL" id="MUNK01000127">
    <property type="protein sequence ID" value="OTA30893.1"/>
    <property type="molecule type" value="Genomic_DNA"/>
</dbReference>
<dbReference type="SMART" id="SM00066">
    <property type="entry name" value="GAL4"/>
    <property type="match status" value="1"/>
</dbReference>
<keyword evidence="18" id="KW-0804">Transcription</keyword>
<dbReference type="Gene3D" id="4.10.240.10">
    <property type="entry name" value="Zn(2)-C6 fungal-type DNA-binding domain"/>
    <property type="match status" value="1"/>
</dbReference>
<dbReference type="Gene3D" id="2.40.50.90">
    <property type="match status" value="1"/>
</dbReference>
<dbReference type="AlphaFoldDB" id="A0A1Z5T4E5"/>
<dbReference type="GO" id="GO:0006351">
    <property type="term" value="P:DNA-templated transcription"/>
    <property type="evidence" value="ECO:0007669"/>
    <property type="project" value="InterPro"/>
</dbReference>
<evidence type="ECO:0000259" key="21">
    <source>
        <dbReference type="PROSITE" id="PS50048"/>
    </source>
</evidence>
<dbReference type="CDD" id="cd00067">
    <property type="entry name" value="GAL4"/>
    <property type="match status" value="1"/>
</dbReference>
<dbReference type="PROSITE" id="PS00463">
    <property type="entry name" value="ZN2_CY6_FUNGAL_1"/>
    <property type="match status" value="1"/>
</dbReference>
<dbReference type="InterPro" id="IPR001138">
    <property type="entry name" value="Zn2Cys6_DnaBD"/>
</dbReference>
<evidence type="ECO:0000256" key="8">
    <source>
        <dbReference type="ARBA" id="ARBA00022723"/>
    </source>
</evidence>
<evidence type="ECO:0000256" key="2">
    <source>
        <dbReference type="ARBA" id="ARBA00004173"/>
    </source>
</evidence>
<dbReference type="GO" id="GO:0000981">
    <property type="term" value="F:DNA-binding transcription factor activity, RNA polymerase II-specific"/>
    <property type="evidence" value="ECO:0007669"/>
    <property type="project" value="InterPro"/>
</dbReference>
<keyword evidence="7" id="KW-0540">Nuclease</keyword>
<evidence type="ECO:0000256" key="20">
    <source>
        <dbReference type="SAM" id="MobiDB-lite"/>
    </source>
</evidence>
<feature type="region of interest" description="Disordered" evidence="20">
    <location>
        <begin position="84"/>
        <end position="117"/>
    </location>
</feature>
<name>A0A1Z5T4E5_HORWE</name>